<feature type="compositionally biased region" description="Basic and acidic residues" evidence="7">
    <location>
        <begin position="437"/>
        <end position="463"/>
    </location>
</feature>
<evidence type="ECO:0000256" key="1">
    <source>
        <dbReference type="ARBA" id="ARBA00004141"/>
    </source>
</evidence>
<feature type="transmembrane region" description="Helical" evidence="8">
    <location>
        <begin position="7"/>
        <end position="25"/>
    </location>
</feature>
<sequence>MNQKVSHIMTIANSIIGVGLLAMPYCFKQCGILLSICILVASNAVSRLSCHLLLKSAIIARRKTFENLAFHAFGSLGKFIIEIGIIGFLLGTCIAFFVVMGDLGPAIITKVSGTHSSDTIRTSLLMALALFCVLPLGLLRNVDSLTSVSTASVGFYFCLVVKVITDAGPHVFSGDWTSRVNFWRPAGILQCMPIFTMALFCQTQIFEIYQAIPNASLDKMNELIRAAVNICTWVYIFVGIFGYIAFCNQPFTGNILMSFTPSIITDVMSIGFVLSLAFSFPLVIFPCRASLYSLLYKQAHSSHEITKNYIPEGKFKCLTFIIVFISLLTGVLIPNIELVLGLVGSTIGIMICVVFPATCFICISMKNTNERIAAQVMLFIGIMVMVLGTYANLYAIEQTTIVIGAPHVEIKEPAILKIVKEDTVLRDNAIDIPSVKTPEKKSLDTNNNEEKPKIVQDTTDKAPHSPPPLQEIRQEPPQPVEPEDVPKNEPHQVLQKESVNMVLSQQNKSNGLDTSDTKLKKEANVDVKKNTEPPPKQVLKDTQHNSQADNEEQKKENKNSEKRDEVDIDAIRKEEKELMDQDKERLSEEKSKLELLKTLKKQQEFEKQLLETQKELLGQIKQQNKKDDTKQNEIVAANQEELKKAVKQIENIAKKAIESLNQKKEKNQVEDRKKVNEKEQNNGGNDEVRESALQVLQQEVVENKQIVEEQKRDDSKKNIEKDLNDNPPLKLVETIQNQEQIIPKNKIIPMPLVNSQIYNTGASKGFVPLLNKTSLKEPNALESNKTGTNILDVLKGANVIKNNTNNAVNNEIFANQNQNEQKQEEKVEREKRDIEENENNASKKVCQRDENELHHKKEIDGQDQNEQNLISNKMNENEKLNNEQLIAKKLTNDNKLVEDALKENNEEKIELQKFVTQKPLKDELELPNLNDVNLLAKDIQKDMQGLR</sequence>
<feature type="compositionally biased region" description="Basic and acidic residues" evidence="7">
    <location>
        <begin position="515"/>
        <end position="531"/>
    </location>
</feature>
<feature type="compositionally biased region" description="Basic and acidic residues" evidence="7">
    <location>
        <begin position="846"/>
        <end position="860"/>
    </location>
</feature>
<dbReference type="AlphaFoldDB" id="A0A1W4XM04"/>
<dbReference type="InParanoid" id="A0A1W4XM04"/>
<feature type="transmembrane region" description="Helical" evidence="8">
    <location>
        <begin position="79"/>
        <end position="100"/>
    </location>
</feature>
<feature type="transmembrane region" description="Helical" evidence="8">
    <location>
        <begin position="376"/>
        <end position="396"/>
    </location>
</feature>
<proteinExistence type="predicted"/>
<dbReference type="KEGG" id="apln:108742636"/>
<dbReference type="STRING" id="224129.A0A1W4XM04"/>
<feature type="domain" description="Amino acid transporter transmembrane" evidence="9">
    <location>
        <begin position="7"/>
        <end position="391"/>
    </location>
</feature>
<protein>
    <submittedName>
        <fullName evidence="11">Sodium-coupled neutral amino acid transporter 10</fullName>
    </submittedName>
</protein>
<comment type="subcellular location">
    <subcellularLocation>
        <location evidence="1">Membrane</location>
        <topology evidence="1">Multi-pass membrane protein</topology>
    </subcellularLocation>
</comment>
<dbReference type="OrthoDB" id="513400at2759"/>
<evidence type="ECO:0000259" key="9">
    <source>
        <dbReference type="Pfam" id="PF01490"/>
    </source>
</evidence>
<evidence type="ECO:0000256" key="5">
    <source>
        <dbReference type="ARBA" id="ARBA00022989"/>
    </source>
</evidence>
<feature type="compositionally biased region" description="Basic and acidic residues" evidence="7">
    <location>
        <begin position="704"/>
        <end position="724"/>
    </location>
</feature>
<dbReference type="FunCoup" id="A0A1W4XM04">
    <property type="interactions" value="64"/>
</dbReference>
<feature type="region of interest" description="Disordered" evidence="7">
    <location>
        <begin position="657"/>
        <end position="688"/>
    </location>
</feature>
<feature type="region of interest" description="Disordered" evidence="7">
    <location>
        <begin position="704"/>
        <end position="726"/>
    </location>
</feature>
<evidence type="ECO:0000256" key="7">
    <source>
        <dbReference type="SAM" id="MobiDB-lite"/>
    </source>
</evidence>
<dbReference type="Proteomes" id="UP000192223">
    <property type="component" value="Unplaced"/>
</dbReference>
<gene>
    <name evidence="11" type="primary">LOC108742636</name>
</gene>
<dbReference type="RefSeq" id="XP_018333410.1">
    <property type="nucleotide sequence ID" value="XM_018477908.2"/>
</dbReference>
<feature type="transmembrane region" description="Helical" evidence="8">
    <location>
        <begin position="185"/>
        <end position="206"/>
    </location>
</feature>
<dbReference type="GO" id="GO:0015179">
    <property type="term" value="F:L-amino acid transmembrane transporter activity"/>
    <property type="evidence" value="ECO:0007669"/>
    <property type="project" value="TreeGrafter"/>
</dbReference>
<accession>A0A1W4XM04</accession>
<dbReference type="PANTHER" id="PTHR22950">
    <property type="entry name" value="AMINO ACID TRANSPORTER"/>
    <property type="match status" value="1"/>
</dbReference>
<keyword evidence="6 8" id="KW-0472">Membrane</keyword>
<feature type="transmembrane region" description="Helical" evidence="8">
    <location>
        <begin position="31"/>
        <end position="54"/>
    </location>
</feature>
<feature type="transmembrane region" description="Helical" evidence="8">
    <location>
        <begin position="145"/>
        <end position="165"/>
    </location>
</feature>
<feature type="transmembrane region" description="Helical" evidence="8">
    <location>
        <begin position="266"/>
        <end position="295"/>
    </location>
</feature>
<feature type="transmembrane region" description="Helical" evidence="8">
    <location>
        <begin position="226"/>
        <end position="246"/>
    </location>
</feature>
<feature type="transmembrane region" description="Helical" evidence="8">
    <location>
        <begin position="339"/>
        <end position="364"/>
    </location>
</feature>
<evidence type="ECO:0000256" key="2">
    <source>
        <dbReference type="ARBA" id="ARBA00022448"/>
    </source>
</evidence>
<dbReference type="Pfam" id="PF01490">
    <property type="entry name" value="Aa_trans"/>
    <property type="match status" value="1"/>
</dbReference>
<evidence type="ECO:0000313" key="10">
    <source>
        <dbReference type="Proteomes" id="UP000192223"/>
    </source>
</evidence>
<feature type="transmembrane region" description="Helical" evidence="8">
    <location>
        <begin position="120"/>
        <end position="138"/>
    </location>
</feature>
<dbReference type="InterPro" id="IPR013057">
    <property type="entry name" value="AA_transpt_TM"/>
</dbReference>
<reference evidence="11" key="1">
    <citation type="submission" date="2025-08" db="UniProtKB">
        <authorList>
            <consortium name="RefSeq"/>
        </authorList>
    </citation>
    <scope>IDENTIFICATION</scope>
    <source>
        <tissue evidence="11">Entire body</tissue>
    </source>
</reference>
<feature type="region of interest" description="Disordered" evidence="7">
    <location>
        <begin position="813"/>
        <end position="866"/>
    </location>
</feature>
<feature type="region of interest" description="Disordered" evidence="7">
    <location>
        <begin position="436"/>
        <end position="488"/>
    </location>
</feature>
<feature type="compositionally biased region" description="Basic and acidic residues" evidence="7">
    <location>
        <begin position="551"/>
        <end position="592"/>
    </location>
</feature>
<evidence type="ECO:0000256" key="8">
    <source>
        <dbReference type="SAM" id="Phobius"/>
    </source>
</evidence>
<name>A0A1W4XM04_AGRPL</name>
<evidence type="ECO:0000256" key="3">
    <source>
        <dbReference type="ARBA" id="ARBA00022692"/>
    </source>
</evidence>
<dbReference type="GeneID" id="108742636"/>
<feature type="compositionally biased region" description="Basic and acidic residues" evidence="7">
    <location>
        <begin position="821"/>
        <end position="834"/>
    </location>
</feature>
<feature type="transmembrane region" description="Helical" evidence="8">
    <location>
        <begin position="315"/>
        <end position="333"/>
    </location>
</feature>
<keyword evidence="5 8" id="KW-1133">Transmembrane helix</keyword>
<keyword evidence="10" id="KW-1185">Reference proteome</keyword>
<keyword evidence="4" id="KW-0029">Amino-acid transport</keyword>
<evidence type="ECO:0000313" key="11">
    <source>
        <dbReference type="RefSeq" id="XP_018333410.1"/>
    </source>
</evidence>
<dbReference type="PANTHER" id="PTHR22950:SF646">
    <property type="entry name" value="SODIUM-COUPLED NEUTRAL AMINO ACID TRANSPORTER 10-RELATED"/>
    <property type="match status" value="1"/>
</dbReference>
<evidence type="ECO:0000256" key="4">
    <source>
        <dbReference type="ARBA" id="ARBA00022970"/>
    </source>
</evidence>
<feature type="region of interest" description="Disordered" evidence="7">
    <location>
        <begin position="507"/>
        <end position="592"/>
    </location>
</feature>
<keyword evidence="3 8" id="KW-0812">Transmembrane</keyword>
<dbReference type="GO" id="GO:0016020">
    <property type="term" value="C:membrane"/>
    <property type="evidence" value="ECO:0007669"/>
    <property type="project" value="UniProtKB-SubCell"/>
</dbReference>
<organism evidence="10 11">
    <name type="scientific">Agrilus planipennis</name>
    <name type="common">Emerald ash borer</name>
    <name type="synonym">Agrilus marcopoli</name>
    <dbReference type="NCBI Taxonomy" id="224129"/>
    <lineage>
        <taxon>Eukaryota</taxon>
        <taxon>Metazoa</taxon>
        <taxon>Ecdysozoa</taxon>
        <taxon>Arthropoda</taxon>
        <taxon>Hexapoda</taxon>
        <taxon>Insecta</taxon>
        <taxon>Pterygota</taxon>
        <taxon>Neoptera</taxon>
        <taxon>Endopterygota</taxon>
        <taxon>Coleoptera</taxon>
        <taxon>Polyphaga</taxon>
        <taxon>Elateriformia</taxon>
        <taxon>Buprestoidea</taxon>
        <taxon>Buprestidae</taxon>
        <taxon>Agrilinae</taxon>
        <taxon>Agrilus</taxon>
    </lineage>
</organism>
<evidence type="ECO:0000256" key="6">
    <source>
        <dbReference type="ARBA" id="ARBA00023136"/>
    </source>
</evidence>
<keyword evidence="2" id="KW-0813">Transport</keyword>